<dbReference type="InterPro" id="IPR047900">
    <property type="entry name" value="Choice_anch_G"/>
</dbReference>
<evidence type="ECO:0000313" key="3">
    <source>
        <dbReference type="Proteomes" id="UP001387100"/>
    </source>
</evidence>
<dbReference type="RefSeq" id="WP_339575468.1">
    <property type="nucleotide sequence ID" value="NZ_JBBIAA010000016.1"/>
</dbReference>
<comment type="caution">
    <text evidence="2">The sequence shown here is derived from an EMBL/GenBank/DDBJ whole genome shotgun (WGS) entry which is preliminary data.</text>
</comment>
<feature type="region of interest" description="Disordered" evidence="1">
    <location>
        <begin position="146"/>
        <end position="180"/>
    </location>
</feature>
<gene>
    <name evidence="2" type="ORF">WDZ17_12355</name>
</gene>
<evidence type="ECO:0000313" key="2">
    <source>
        <dbReference type="EMBL" id="MEJ5946084.1"/>
    </source>
</evidence>
<evidence type="ECO:0000256" key="1">
    <source>
        <dbReference type="SAM" id="MobiDB-lite"/>
    </source>
</evidence>
<feature type="compositionally biased region" description="Polar residues" evidence="1">
    <location>
        <begin position="146"/>
        <end position="158"/>
    </location>
</feature>
<dbReference type="NCBIfam" id="NF033766">
    <property type="entry name" value="choice_anch_G"/>
    <property type="match status" value="1"/>
</dbReference>
<dbReference type="Proteomes" id="UP001387100">
    <property type="component" value="Unassembled WGS sequence"/>
</dbReference>
<reference evidence="2 3" key="1">
    <citation type="journal article" date="2017" name="Int. J. Syst. Evol. Microbiol.">
        <title>Pseudokineococcus basanitobsidens sp. nov., isolated from volcanic rock.</title>
        <authorList>
            <person name="Lee D.W."/>
            <person name="Park M.Y."/>
            <person name="Kim J.J."/>
            <person name="Kim B.S."/>
        </authorList>
    </citation>
    <scope>NUCLEOTIDE SEQUENCE [LARGE SCALE GENOMIC DNA]</scope>
    <source>
        <strain evidence="2 3">DSM 103726</strain>
    </source>
</reference>
<name>A0ABU8RM76_9ACTN</name>
<accession>A0ABU8RM76</accession>
<organism evidence="2 3">
    <name type="scientific">Pseudokineococcus basanitobsidens</name>
    <dbReference type="NCBI Taxonomy" id="1926649"/>
    <lineage>
        <taxon>Bacteria</taxon>
        <taxon>Bacillati</taxon>
        <taxon>Actinomycetota</taxon>
        <taxon>Actinomycetes</taxon>
        <taxon>Kineosporiales</taxon>
        <taxon>Kineosporiaceae</taxon>
        <taxon>Pseudokineococcus</taxon>
    </lineage>
</organism>
<dbReference type="EMBL" id="JBBIAA010000016">
    <property type="protein sequence ID" value="MEJ5946084.1"/>
    <property type="molecule type" value="Genomic_DNA"/>
</dbReference>
<keyword evidence="3" id="KW-1185">Reference proteome</keyword>
<sequence length="526" mass="51756">MAGALLTAVAVVPSAADLPVPLVGRTDASWVDTEHVRAPFVGLARDCARPFRYASTASSRVLSGTLLGTSLDPVVQLSGVTATHTGAPGTTSTARPATAPSAGADTYAAPLDVTALSGVAGVGIAAPAVVVLPSASQQVALLQQRSRATSDGEASSATGAVADDGGIRTTPVPTDGTEPPRSAVLDLAALAPGAATLAGLRLEVGALASTAALDGCERDEHGAGPVRAYHVGDLDLLLASPSVGALTSGTASAAAAAQARVTALERQLEQSLKGVGGLAGSTVRVSVAVDAAAAVRPLLGTRLGTGTEVEVDLARGTVRVDLARLLAGSGGLDGRAPGTELVLDAALTAHVAARVDALLQAWATDVQTTLEAALRAARVTVTATSLGLVTLLQVDTTVSELLEGRTRIGLLGVGVDAGTVLAVLTDGLRAGLLGPGGVGPSTGTAVRALVPPVVAATSTATGGLRQAVSLVVNDQRQTVGPTGRTATADVAALRVRVLAGPATTGTAGATELRLSTSSVGPVLERP</sequence>
<proteinExistence type="predicted"/>
<protein>
    <submittedName>
        <fullName evidence="2">Choice-of-anchor G family protein</fullName>
    </submittedName>
</protein>